<accession>A0ABD4Z7M5</accession>
<evidence type="ECO:0000256" key="2">
    <source>
        <dbReference type="ARBA" id="ARBA00022679"/>
    </source>
</evidence>
<dbReference type="InterPro" id="IPR029063">
    <property type="entry name" value="SAM-dependent_MTases_sf"/>
</dbReference>
<protein>
    <submittedName>
        <fullName evidence="4">DNA methyltransferase</fullName>
    </submittedName>
</protein>
<reference evidence="4 5" key="1">
    <citation type="submission" date="2023-05" db="EMBL/GenBank/DDBJ databases">
        <title>A new hyperthermophilic archaea 'Ignisphaera cupida' sp. nov. and description of the family 'Ignisphaeraceae' fam. nov.</title>
        <authorList>
            <person name="Podosokorskaya O.A."/>
            <person name="Elcheninov A.G."/>
            <person name="Klukina A."/>
            <person name="Merkel A.Y."/>
        </authorList>
    </citation>
    <scope>NUCLEOTIDE SEQUENCE [LARGE SCALE GENOMIC DNA]</scope>
    <source>
        <strain evidence="4 5">4213-co</strain>
    </source>
</reference>
<dbReference type="RefSeq" id="WP_285273861.1">
    <property type="nucleotide sequence ID" value="NZ_JASNVW010000003.1"/>
</dbReference>
<feature type="domain" description="DNA methylase N-4/N-6" evidence="3">
    <location>
        <begin position="10"/>
        <end position="56"/>
    </location>
</feature>
<dbReference type="EMBL" id="JASNVW010000003">
    <property type="protein sequence ID" value="MDK6028875.1"/>
    <property type="molecule type" value="Genomic_DNA"/>
</dbReference>
<dbReference type="GO" id="GO:0008168">
    <property type="term" value="F:methyltransferase activity"/>
    <property type="evidence" value="ECO:0007669"/>
    <property type="project" value="UniProtKB-KW"/>
</dbReference>
<evidence type="ECO:0000256" key="1">
    <source>
        <dbReference type="ARBA" id="ARBA00022603"/>
    </source>
</evidence>
<organism evidence="4 5">
    <name type="scientific">Ignisphaera cupida</name>
    <dbReference type="NCBI Taxonomy" id="3050454"/>
    <lineage>
        <taxon>Archaea</taxon>
        <taxon>Thermoproteota</taxon>
        <taxon>Thermoprotei</taxon>
        <taxon>Desulfurococcales</taxon>
        <taxon>Desulfurococcaceae</taxon>
        <taxon>Ignisphaera</taxon>
    </lineage>
</organism>
<dbReference type="InterPro" id="IPR002941">
    <property type="entry name" value="DNA_methylase_N4/N6"/>
</dbReference>
<name>A0ABD4Z7M5_9CREN</name>
<keyword evidence="1 4" id="KW-0489">Methyltransferase</keyword>
<gene>
    <name evidence="4" type="ORF">QPL79_05820</name>
</gene>
<comment type="caution">
    <text evidence="4">The sequence shown here is derived from an EMBL/GenBank/DDBJ whole genome shotgun (WGS) entry which is preliminary data.</text>
</comment>
<dbReference type="Pfam" id="PF01555">
    <property type="entry name" value="N6_N4_Mtase"/>
    <property type="match status" value="1"/>
</dbReference>
<keyword evidence="5" id="KW-1185">Reference proteome</keyword>
<keyword evidence="2" id="KW-0808">Transferase</keyword>
<sequence>MQVVARYWGRKPVELVKPLIEDLEGVVVDPFGGSGSIVYAALELGKKGVYIDLNPYAWLVAHVFIAKADHKKFIEAASHVVDKAYELLSSSSSAKLKGDYLRYGDRPFLKRRNFDRVSDFFSAENRKKLRSILRAIDSIDTDANTKLALYLAFCNTLYPSSLMKRCGAGSWGVPSYWAPEKSCPEDPFNVFVRVIRNMLDFFSKHKHYKVAYNLNSLDTADAVLLLEDGISFNKYRSSWALVTDPPHVDEVQYMELSFFYWAWLKKSNFRSIVRKVLGKYPRYWFSKELTVNPNRNQTLDSYIAKLFRFMTKTRKVKSKVLIMHEEREYVLNKVIELAKSIWGKIKVEYIEINEQRNIGPRGGRTYTIIKA</sequence>
<dbReference type="SUPFAM" id="SSF53335">
    <property type="entry name" value="S-adenosyl-L-methionine-dependent methyltransferases"/>
    <property type="match status" value="1"/>
</dbReference>
<dbReference type="GO" id="GO:0032259">
    <property type="term" value="P:methylation"/>
    <property type="evidence" value="ECO:0007669"/>
    <property type="project" value="UniProtKB-KW"/>
</dbReference>
<proteinExistence type="predicted"/>
<dbReference type="Gene3D" id="3.40.50.150">
    <property type="entry name" value="Vaccinia Virus protein VP39"/>
    <property type="match status" value="1"/>
</dbReference>
<evidence type="ECO:0000313" key="4">
    <source>
        <dbReference type="EMBL" id="MDK6028875.1"/>
    </source>
</evidence>
<evidence type="ECO:0000259" key="3">
    <source>
        <dbReference type="Pfam" id="PF01555"/>
    </source>
</evidence>
<dbReference type="Proteomes" id="UP001529235">
    <property type="component" value="Unassembled WGS sequence"/>
</dbReference>
<dbReference type="AlphaFoldDB" id="A0ABD4Z7M5"/>
<evidence type="ECO:0000313" key="5">
    <source>
        <dbReference type="Proteomes" id="UP001529235"/>
    </source>
</evidence>